<feature type="signal peptide" evidence="1">
    <location>
        <begin position="1"/>
        <end position="20"/>
    </location>
</feature>
<keyword evidence="3" id="KW-1185">Reference proteome</keyword>
<evidence type="ECO:0000256" key="1">
    <source>
        <dbReference type="SAM" id="SignalP"/>
    </source>
</evidence>
<dbReference type="SUPFAM" id="SSF56925">
    <property type="entry name" value="OMPA-like"/>
    <property type="match status" value="1"/>
</dbReference>
<dbReference type="AlphaFoldDB" id="A0A246FNI1"/>
<evidence type="ECO:0008006" key="4">
    <source>
        <dbReference type="Google" id="ProtNLM"/>
    </source>
</evidence>
<dbReference type="RefSeq" id="WP_088463267.1">
    <property type="nucleotide sequence ID" value="NZ_NIRR01000004.1"/>
</dbReference>
<comment type="caution">
    <text evidence="2">The sequence shown here is derived from an EMBL/GenBank/DDBJ whole genome shotgun (WGS) entry which is preliminary data.</text>
</comment>
<name>A0A246FNI1_9BACT</name>
<keyword evidence="1" id="KW-0732">Signal</keyword>
<accession>A0A246FNI1</accession>
<proteinExistence type="predicted"/>
<dbReference type="OrthoDB" id="945117at2"/>
<evidence type="ECO:0000313" key="3">
    <source>
        <dbReference type="Proteomes" id="UP000197277"/>
    </source>
</evidence>
<evidence type="ECO:0000313" key="2">
    <source>
        <dbReference type="EMBL" id="OWP64311.1"/>
    </source>
</evidence>
<gene>
    <name evidence="2" type="ORF">CDA63_04535</name>
</gene>
<feature type="chain" id="PRO_5013213039" description="Outer membrane protein beta-barrel domain-containing protein" evidence="1">
    <location>
        <begin position="21"/>
        <end position="227"/>
    </location>
</feature>
<organism evidence="2 3">
    <name type="scientific">Hymenobacter amundsenii</name>
    <dbReference type="NCBI Taxonomy" id="2006685"/>
    <lineage>
        <taxon>Bacteria</taxon>
        <taxon>Pseudomonadati</taxon>
        <taxon>Bacteroidota</taxon>
        <taxon>Cytophagia</taxon>
        <taxon>Cytophagales</taxon>
        <taxon>Hymenobacteraceae</taxon>
        <taxon>Hymenobacter</taxon>
    </lineage>
</organism>
<sequence>MKKTLFAVLLLSAGTLSAQAQISAGTKLLTGSIGYSYQKRETNSIGASRQPLEQRDKRFNFQPSAGYFIADNLVIGVGAGVNLNTYDRFYEDVTPGGIQLIVTENTIRTLRGGLFARYYKFIGEKVALYGGLASGYQNVYGSSGLYNGLGSGGSRQQGIYGSLLPGIVFFPTTKLGLELTLRGISYNRLTDKYRRNSQSIKTTDSILDFGFGLQDLNLGISLYLGRN</sequence>
<reference evidence="2 3" key="1">
    <citation type="submission" date="2017-06" db="EMBL/GenBank/DDBJ databases">
        <title>Hymenobacter amundsenii sp. nov. isolated from regoliths in Antarctica.</title>
        <authorList>
            <person name="Sedlacek I."/>
            <person name="Kralova S."/>
            <person name="Pantucek R."/>
            <person name="Svec P."/>
            <person name="Holochova P."/>
            <person name="Stankova E."/>
            <person name="Vrbovska V."/>
            <person name="Busse H.-J."/>
        </authorList>
    </citation>
    <scope>NUCLEOTIDE SEQUENCE [LARGE SCALE GENOMIC DNA]</scope>
    <source>
        <strain evidence="2 3">CCM 8682</strain>
    </source>
</reference>
<protein>
    <recommendedName>
        <fullName evidence="4">Outer membrane protein beta-barrel domain-containing protein</fullName>
    </recommendedName>
</protein>
<dbReference type="Proteomes" id="UP000197277">
    <property type="component" value="Unassembled WGS sequence"/>
</dbReference>
<dbReference type="EMBL" id="NIRR01000004">
    <property type="protein sequence ID" value="OWP64311.1"/>
    <property type="molecule type" value="Genomic_DNA"/>
</dbReference>
<dbReference type="InterPro" id="IPR011250">
    <property type="entry name" value="OMP/PagP_B-barrel"/>
</dbReference>